<gene>
    <name evidence="1" type="ORF">NCTC12965_05754</name>
</gene>
<name>A0A4V6KUJ1_SERFO</name>
<reference evidence="1" key="1">
    <citation type="submission" date="2019-05" db="EMBL/GenBank/DDBJ databases">
        <authorList>
            <consortium name="Pathogen Informatics"/>
        </authorList>
    </citation>
    <scope>NUCLEOTIDE SEQUENCE [LARGE SCALE GENOMIC DNA]</scope>
    <source>
        <strain evidence="1">NCTC12965</strain>
    </source>
</reference>
<protein>
    <submittedName>
        <fullName evidence="1">Uncharacterized protein</fullName>
    </submittedName>
</protein>
<proteinExistence type="predicted"/>
<accession>A0A4V6KUJ1</accession>
<evidence type="ECO:0000313" key="1">
    <source>
        <dbReference type="EMBL" id="VTR48938.1"/>
    </source>
</evidence>
<sequence>MDRLIGTFHIDTAKTPHQQASDQRGDRIRDLVGQHHSYHQRKAEQRMGCLGDSGCHFVHFGG</sequence>
<organism evidence="1">
    <name type="scientific">Serratia fonticola</name>
    <dbReference type="NCBI Taxonomy" id="47917"/>
    <lineage>
        <taxon>Bacteria</taxon>
        <taxon>Pseudomonadati</taxon>
        <taxon>Pseudomonadota</taxon>
        <taxon>Gammaproteobacteria</taxon>
        <taxon>Enterobacterales</taxon>
        <taxon>Yersiniaceae</taxon>
        <taxon>Serratia</taxon>
    </lineage>
</organism>
<dbReference type="EMBL" id="CABEEZ010000118">
    <property type="protein sequence ID" value="VTR48938.1"/>
    <property type="molecule type" value="Genomic_DNA"/>
</dbReference>
<dbReference type="AlphaFoldDB" id="A0A4V6KUJ1"/>